<evidence type="ECO:0000256" key="2">
    <source>
        <dbReference type="ARBA" id="ARBA00023015"/>
    </source>
</evidence>
<evidence type="ECO:0000256" key="1">
    <source>
        <dbReference type="ARBA" id="ARBA00009437"/>
    </source>
</evidence>
<name>A0A7Y0ACD1_9BACT</name>
<accession>A0A7Y0ACD1</accession>
<gene>
    <name evidence="6" type="ORF">HHL22_05960</name>
</gene>
<evidence type="ECO:0000313" key="7">
    <source>
        <dbReference type="Proteomes" id="UP000559626"/>
    </source>
</evidence>
<dbReference type="PANTHER" id="PTHR30126:SF39">
    <property type="entry name" value="HTH-TYPE TRANSCRIPTIONAL REGULATOR CYSL"/>
    <property type="match status" value="1"/>
</dbReference>
<organism evidence="6 7">
    <name type="scientific">Hymenobacter polaris</name>
    <dbReference type="NCBI Taxonomy" id="2682546"/>
    <lineage>
        <taxon>Bacteria</taxon>
        <taxon>Pseudomonadati</taxon>
        <taxon>Bacteroidota</taxon>
        <taxon>Cytophagia</taxon>
        <taxon>Cytophagales</taxon>
        <taxon>Hymenobacteraceae</taxon>
        <taxon>Hymenobacter</taxon>
    </lineage>
</organism>
<proteinExistence type="inferred from homology"/>
<dbReference type="Proteomes" id="UP000559626">
    <property type="component" value="Unassembled WGS sequence"/>
</dbReference>
<sequence>MSDFRLRVFAAVARHLSFTKAGQELFVSQPAVTKHIRELEAHYGQRLLERRGNRVSLTEAGRLLLTHAEAVATSAQQLDEQLAGLRDPEEAAGRLRLGASTTLSQYVLPGWLPAFQARYPQVQLTLLSANSERVADALLRGELDLGFVEGRTKNRDLHYELLLPDELVAVRRATPAGPPPRPLPLAEALAAPLVLRERGSGTLEVLEMALRERKIKLSDLTVAIYLDSTEAIKSYLEAAPEALGFVSRQALARELAAGLLETVPVQGLALPRQFEAVWVQGQPLPRPAQRFWSFAQAQGNTYAPKSKKRD</sequence>
<comment type="similarity">
    <text evidence="1">Belongs to the LysR transcriptional regulatory family.</text>
</comment>
<dbReference type="Gene3D" id="3.40.190.290">
    <property type="match status" value="1"/>
</dbReference>
<keyword evidence="7" id="KW-1185">Reference proteome</keyword>
<comment type="caution">
    <text evidence="6">The sequence shown here is derived from an EMBL/GenBank/DDBJ whole genome shotgun (WGS) entry which is preliminary data.</text>
</comment>
<dbReference type="Pfam" id="PF03466">
    <property type="entry name" value="LysR_substrate"/>
    <property type="match status" value="1"/>
</dbReference>
<dbReference type="AlphaFoldDB" id="A0A7Y0ACD1"/>
<keyword evidence="4" id="KW-0804">Transcription</keyword>
<dbReference type="Pfam" id="PF00126">
    <property type="entry name" value="HTH_1"/>
    <property type="match status" value="1"/>
</dbReference>
<evidence type="ECO:0000256" key="3">
    <source>
        <dbReference type="ARBA" id="ARBA00023125"/>
    </source>
</evidence>
<evidence type="ECO:0000313" key="6">
    <source>
        <dbReference type="EMBL" id="NML64747.1"/>
    </source>
</evidence>
<dbReference type="PANTHER" id="PTHR30126">
    <property type="entry name" value="HTH-TYPE TRANSCRIPTIONAL REGULATOR"/>
    <property type="match status" value="1"/>
</dbReference>
<dbReference type="EMBL" id="JABBGH010000001">
    <property type="protein sequence ID" value="NML64747.1"/>
    <property type="molecule type" value="Genomic_DNA"/>
</dbReference>
<dbReference type="GO" id="GO:0003700">
    <property type="term" value="F:DNA-binding transcription factor activity"/>
    <property type="evidence" value="ECO:0007669"/>
    <property type="project" value="InterPro"/>
</dbReference>
<dbReference type="InterPro" id="IPR005119">
    <property type="entry name" value="LysR_subst-bd"/>
</dbReference>
<dbReference type="InterPro" id="IPR000847">
    <property type="entry name" value="LysR_HTH_N"/>
</dbReference>
<reference evidence="6 7" key="1">
    <citation type="submission" date="2020-04" db="EMBL/GenBank/DDBJ databases">
        <title>Hymenobacter polaris sp. nov., isolated from Arctic soil.</title>
        <authorList>
            <person name="Dahal R.H."/>
        </authorList>
    </citation>
    <scope>NUCLEOTIDE SEQUENCE [LARGE SCALE GENOMIC DNA]</scope>
    <source>
        <strain evidence="6 7">RP-2-7</strain>
    </source>
</reference>
<dbReference type="InterPro" id="IPR036390">
    <property type="entry name" value="WH_DNA-bd_sf"/>
</dbReference>
<dbReference type="SUPFAM" id="SSF53850">
    <property type="entry name" value="Periplasmic binding protein-like II"/>
    <property type="match status" value="1"/>
</dbReference>
<protein>
    <submittedName>
        <fullName evidence="6">LysR family transcriptional regulator</fullName>
    </submittedName>
</protein>
<dbReference type="Gene3D" id="1.10.10.10">
    <property type="entry name" value="Winged helix-like DNA-binding domain superfamily/Winged helix DNA-binding domain"/>
    <property type="match status" value="1"/>
</dbReference>
<dbReference type="GO" id="GO:0000976">
    <property type="term" value="F:transcription cis-regulatory region binding"/>
    <property type="evidence" value="ECO:0007669"/>
    <property type="project" value="TreeGrafter"/>
</dbReference>
<feature type="domain" description="HTH lysR-type" evidence="5">
    <location>
        <begin position="1"/>
        <end position="58"/>
    </location>
</feature>
<dbReference type="PROSITE" id="PS50931">
    <property type="entry name" value="HTH_LYSR"/>
    <property type="match status" value="1"/>
</dbReference>
<dbReference type="SUPFAM" id="SSF46785">
    <property type="entry name" value="Winged helix' DNA-binding domain"/>
    <property type="match status" value="1"/>
</dbReference>
<evidence type="ECO:0000259" key="5">
    <source>
        <dbReference type="PROSITE" id="PS50931"/>
    </source>
</evidence>
<evidence type="ECO:0000256" key="4">
    <source>
        <dbReference type="ARBA" id="ARBA00023163"/>
    </source>
</evidence>
<keyword evidence="2" id="KW-0805">Transcription regulation</keyword>
<keyword evidence="3" id="KW-0238">DNA-binding</keyword>
<dbReference type="PRINTS" id="PR00039">
    <property type="entry name" value="HTHLYSR"/>
</dbReference>
<dbReference type="RefSeq" id="WP_169530026.1">
    <property type="nucleotide sequence ID" value="NZ_JABBGH010000001.1"/>
</dbReference>
<dbReference type="InterPro" id="IPR036388">
    <property type="entry name" value="WH-like_DNA-bd_sf"/>
</dbReference>
<dbReference type="FunFam" id="1.10.10.10:FF:000001">
    <property type="entry name" value="LysR family transcriptional regulator"/>
    <property type="match status" value="1"/>
</dbReference>